<keyword evidence="1" id="KW-0472">Membrane</keyword>
<dbReference type="AlphaFoldDB" id="A0A8T2J1Y6"/>
<proteinExistence type="predicted"/>
<comment type="caution">
    <text evidence="2">The sequence shown here is derived from an EMBL/GenBank/DDBJ whole genome shotgun (WGS) entry which is preliminary data.</text>
</comment>
<feature type="transmembrane region" description="Helical" evidence="1">
    <location>
        <begin position="6"/>
        <end position="25"/>
    </location>
</feature>
<organism evidence="2 3">
    <name type="scientific">Hymenochirus boettgeri</name>
    <name type="common">Congo dwarf clawed frog</name>
    <dbReference type="NCBI Taxonomy" id="247094"/>
    <lineage>
        <taxon>Eukaryota</taxon>
        <taxon>Metazoa</taxon>
        <taxon>Chordata</taxon>
        <taxon>Craniata</taxon>
        <taxon>Vertebrata</taxon>
        <taxon>Euteleostomi</taxon>
        <taxon>Amphibia</taxon>
        <taxon>Batrachia</taxon>
        <taxon>Anura</taxon>
        <taxon>Pipoidea</taxon>
        <taxon>Pipidae</taxon>
        <taxon>Pipinae</taxon>
        <taxon>Hymenochirus</taxon>
    </lineage>
</organism>
<accession>A0A8T2J1Y6</accession>
<sequence>MQDFFSALLFLILQYLIQVISVIYTRDRHACKPIMDRSAAHIVGTVQLHWQCEPDASSNGTPTRTSET</sequence>
<keyword evidence="1" id="KW-0812">Transmembrane</keyword>
<evidence type="ECO:0000313" key="2">
    <source>
        <dbReference type="EMBL" id="KAG8437358.1"/>
    </source>
</evidence>
<dbReference type="Proteomes" id="UP000812440">
    <property type="component" value="Chromosome 4"/>
</dbReference>
<protein>
    <submittedName>
        <fullName evidence="2">Uncharacterized protein</fullName>
    </submittedName>
</protein>
<reference evidence="2" key="1">
    <citation type="thesis" date="2020" institute="ProQuest LLC" country="789 East Eisenhower Parkway, Ann Arbor, MI, USA">
        <title>Comparative Genomics and Chromosome Evolution.</title>
        <authorList>
            <person name="Mudd A.B."/>
        </authorList>
    </citation>
    <scope>NUCLEOTIDE SEQUENCE</scope>
    <source>
        <strain evidence="2">Female2</strain>
        <tissue evidence="2">Blood</tissue>
    </source>
</reference>
<name>A0A8T2J1Y6_9PIPI</name>
<evidence type="ECO:0000256" key="1">
    <source>
        <dbReference type="SAM" id="Phobius"/>
    </source>
</evidence>
<gene>
    <name evidence="2" type="ORF">GDO86_008164</name>
</gene>
<evidence type="ECO:0000313" key="3">
    <source>
        <dbReference type="Proteomes" id="UP000812440"/>
    </source>
</evidence>
<dbReference type="EMBL" id="JAACNH010000007">
    <property type="protein sequence ID" value="KAG8437358.1"/>
    <property type="molecule type" value="Genomic_DNA"/>
</dbReference>
<keyword evidence="1" id="KW-1133">Transmembrane helix</keyword>
<keyword evidence="3" id="KW-1185">Reference proteome</keyword>